<dbReference type="Pfam" id="PF19420">
    <property type="entry name" value="DDAH_eukar"/>
    <property type="match status" value="1"/>
</dbReference>
<feature type="chain" id="PRO_5041257148" description="ShKT domain-containing protein" evidence="3">
    <location>
        <begin position="19"/>
        <end position="458"/>
    </location>
</feature>
<name>A0AA36G502_9BILA</name>
<dbReference type="PROSITE" id="PS51670">
    <property type="entry name" value="SHKT"/>
    <property type="match status" value="1"/>
</dbReference>
<feature type="domain" description="ShKT" evidence="4">
    <location>
        <begin position="97"/>
        <end position="131"/>
    </location>
</feature>
<dbReference type="Gene3D" id="3.75.10.10">
    <property type="entry name" value="L-arginine/glycine Amidinotransferase, Chain A"/>
    <property type="match status" value="1"/>
</dbReference>
<keyword evidence="1" id="KW-1015">Disulfide bond</keyword>
<organism evidence="5 6">
    <name type="scientific">Mesorhabditis spiculigera</name>
    <dbReference type="NCBI Taxonomy" id="96644"/>
    <lineage>
        <taxon>Eukaryota</taxon>
        <taxon>Metazoa</taxon>
        <taxon>Ecdysozoa</taxon>
        <taxon>Nematoda</taxon>
        <taxon>Chromadorea</taxon>
        <taxon>Rhabditida</taxon>
        <taxon>Rhabditina</taxon>
        <taxon>Rhabditomorpha</taxon>
        <taxon>Rhabditoidea</taxon>
        <taxon>Rhabditidae</taxon>
        <taxon>Mesorhabditinae</taxon>
        <taxon>Mesorhabditis</taxon>
    </lineage>
</organism>
<gene>
    <name evidence="5" type="ORF">MSPICULIGERA_LOCUS11488</name>
</gene>
<dbReference type="PANTHER" id="PTHR47271:SF2">
    <property type="entry name" value="ARGININE DEIMINASE"/>
    <property type="match status" value="1"/>
</dbReference>
<protein>
    <recommendedName>
        <fullName evidence="4">ShKT domain-containing protein</fullName>
    </recommendedName>
</protein>
<evidence type="ECO:0000259" key="4">
    <source>
        <dbReference type="PROSITE" id="PS51670"/>
    </source>
</evidence>
<dbReference type="Pfam" id="PF01549">
    <property type="entry name" value="ShK"/>
    <property type="match status" value="1"/>
</dbReference>
<evidence type="ECO:0000313" key="6">
    <source>
        <dbReference type="Proteomes" id="UP001177023"/>
    </source>
</evidence>
<comment type="caution">
    <text evidence="1">Lacks conserved residue(s) required for the propagation of feature annotation.</text>
</comment>
<comment type="caution">
    <text evidence="5">The sequence shown here is derived from an EMBL/GenBank/DDBJ whole genome shotgun (WGS) entry which is preliminary data.</text>
</comment>
<feature type="compositionally biased region" description="Basic and acidic residues" evidence="2">
    <location>
        <begin position="58"/>
        <end position="75"/>
    </location>
</feature>
<dbReference type="InterPro" id="IPR003582">
    <property type="entry name" value="ShKT_dom"/>
</dbReference>
<dbReference type="EMBL" id="CATQJA010002614">
    <property type="protein sequence ID" value="CAJ0573119.1"/>
    <property type="molecule type" value="Genomic_DNA"/>
</dbReference>
<dbReference type="Proteomes" id="UP001177023">
    <property type="component" value="Unassembled WGS sequence"/>
</dbReference>
<evidence type="ECO:0000313" key="5">
    <source>
        <dbReference type="EMBL" id="CAJ0573119.1"/>
    </source>
</evidence>
<reference evidence="5" key="1">
    <citation type="submission" date="2023-06" db="EMBL/GenBank/DDBJ databases">
        <authorList>
            <person name="Delattre M."/>
        </authorList>
    </citation>
    <scope>NUCLEOTIDE SEQUENCE</scope>
    <source>
        <strain evidence="5">AF72</strain>
    </source>
</reference>
<keyword evidence="3" id="KW-0732">Signal</keyword>
<dbReference type="GO" id="GO:0019546">
    <property type="term" value="P:L-arginine deiminase pathway"/>
    <property type="evidence" value="ECO:0007669"/>
    <property type="project" value="TreeGrafter"/>
</dbReference>
<dbReference type="AlphaFoldDB" id="A0AA36G502"/>
<evidence type="ECO:0000256" key="3">
    <source>
        <dbReference type="SAM" id="SignalP"/>
    </source>
</evidence>
<keyword evidence="6" id="KW-1185">Reference proteome</keyword>
<dbReference type="PANTHER" id="PTHR47271">
    <property type="entry name" value="ARGININE DEIMINASE"/>
    <property type="match status" value="1"/>
</dbReference>
<dbReference type="GO" id="GO:0016990">
    <property type="term" value="F:arginine deiminase activity"/>
    <property type="evidence" value="ECO:0007669"/>
    <property type="project" value="TreeGrafter"/>
</dbReference>
<feature type="signal peptide" evidence="3">
    <location>
        <begin position="1"/>
        <end position="18"/>
    </location>
</feature>
<feature type="non-terminal residue" evidence="5">
    <location>
        <position position="458"/>
    </location>
</feature>
<dbReference type="SUPFAM" id="SSF55909">
    <property type="entry name" value="Pentein"/>
    <property type="match status" value="1"/>
</dbReference>
<evidence type="ECO:0000256" key="1">
    <source>
        <dbReference type="PROSITE-ProRule" id="PRU01005"/>
    </source>
</evidence>
<evidence type="ECO:0000256" key="2">
    <source>
        <dbReference type="SAM" id="MobiDB-lite"/>
    </source>
</evidence>
<dbReference type="SMART" id="SM00254">
    <property type="entry name" value="ShKT"/>
    <property type="match status" value="1"/>
</dbReference>
<feature type="disulfide bond" evidence="1">
    <location>
        <begin position="97"/>
        <end position="131"/>
    </location>
</feature>
<feature type="region of interest" description="Disordered" evidence="2">
    <location>
        <begin position="44"/>
        <end position="86"/>
    </location>
</feature>
<dbReference type="Gene3D" id="1.10.10.1940">
    <property type="match status" value="1"/>
</dbReference>
<accession>A0AA36G502</accession>
<proteinExistence type="predicted"/>
<sequence>MEPRWWILIAAVVGVALARQTPRLHDGSYEMLFSHETEKSGIKVPLIPSSNTLFPEAGNKEKSGSQRRREEKEEKETTDEPEVTTLEPETTTKEILCLDFDENCDRMQPLCENPLYHVMTTKKCAKTCNKCEEFQKLPYGMRCKDVLKTCSTRMCESDFYDLVYKKHKCARTAAHRQMAATMAKAVEAPLKRIMMCRPTHFQVSYAINPWMDMRRGVNKPRALEQWDELKHVLTQAGAQIHVMEPQAGSENLPDMVFCANAAVIRGKKAYLANFHFDQRKPERQHNKVFLEGEGYECVGSEALAFEGAGDALWAGKDFSTLLVGVGPRSDPKILPDLRKEFDDYGVRIVGCNLLDPRFYHIDTCFCPLNDEAAIWFPHAFDGVTQWHIKSTTGTIEVDDREAKNFACNSVVVGKTVVMNKGSQRIADTLHKLGFEVAQVDMSEFIKAGGSAKCCTLAL</sequence>